<keyword evidence="2" id="KW-1185">Reference proteome</keyword>
<dbReference type="RefSeq" id="WP_141615678.1">
    <property type="nucleotide sequence ID" value="NZ_CP041253.1"/>
</dbReference>
<dbReference type="OrthoDB" id="976756at2"/>
<gene>
    <name evidence="1" type="ORF">FKX85_15910</name>
</gene>
<reference evidence="1 2" key="1">
    <citation type="submission" date="2019-06" db="EMBL/GenBank/DDBJ databases">
        <title>Echinicola alkalisoli sp. nov. isolated from saline soil.</title>
        <authorList>
            <person name="Sun J.-Q."/>
            <person name="Xu L."/>
        </authorList>
    </citation>
    <scope>NUCLEOTIDE SEQUENCE [LARGE SCALE GENOMIC DNA]</scope>
    <source>
        <strain evidence="1 2">LN3S3</strain>
    </source>
</reference>
<dbReference type="KEGG" id="echi:FKX85_15910"/>
<accession>A0A514CKS9</accession>
<dbReference type="Proteomes" id="UP000316614">
    <property type="component" value="Chromosome"/>
</dbReference>
<dbReference type="EMBL" id="CP041253">
    <property type="protein sequence ID" value="QDH80445.1"/>
    <property type="molecule type" value="Genomic_DNA"/>
</dbReference>
<evidence type="ECO:0000313" key="2">
    <source>
        <dbReference type="Proteomes" id="UP000316614"/>
    </source>
</evidence>
<dbReference type="AlphaFoldDB" id="A0A514CKS9"/>
<protein>
    <submittedName>
        <fullName evidence="1">Uncharacterized protein</fullName>
    </submittedName>
</protein>
<organism evidence="1 2">
    <name type="scientific">Echinicola soli</name>
    <dbReference type="NCBI Taxonomy" id="2591634"/>
    <lineage>
        <taxon>Bacteria</taxon>
        <taxon>Pseudomonadati</taxon>
        <taxon>Bacteroidota</taxon>
        <taxon>Cytophagia</taxon>
        <taxon>Cytophagales</taxon>
        <taxon>Cyclobacteriaceae</taxon>
        <taxon>Echinicola</taxon>
    </lineage>
</organism>
<evidence type="ECO:0000313" key="1">
    <source>
        <dbReference type="EMBL" id="QDH80445.1"/>
    </source>
</evidence>
<sequence>MLTPYQFASNNPIANIDIDGLEGQYAGWQDYHKLNTTAIKGGDVKSVAAEIDRKNKINTVIAFGTVLAPLVGVTAVETMPVWLPWAYSSAASGILATGKYGPEALGFAAGAMGFDGEIPGTSGDEFGRLINKGFKLGGAYGRMKNFYGSLGELLTNKNHLPTLKSYELSGFKISSYMGSANIMSIQDHKDFISTGGKEVAKMFRQAEANLLSEGRYLDAFDLNANAIREQFGDIYNEGLDDARDHFVKEVIPILEEQSKKNKQ</sequence>
<name>A0A514CKS9_9BACT</name>
<proteinExistence type="predicted"/>